<feature type="compositionally biased region" description="Basic and acidic residues" evidence="1">
    <location>
        <begin position="59"/>
        <end position="75"/>
    </location>
</feature>
<accession>A0A9Q0GV11</accession>
<evidence type="ECO:0000313" key="3">
    <source>
        <dbReference type="Proteomes" id="UP001141806"/>
    </source>
</evidence>
<keyword evidence="3" id="KW-1185">Reference proteome</keyword>
<dbReference type="OrthoDB" id="1741808at2759"/>
<feature type="compositionally biased region" description="Low complexity" evidence="1">
    <location>
        <begin position="38"/>
        <end position="58"/>
    </location>
</feature>
<evidence type="ECO:0000313" key="2">
    <source>
        <dbReference type="EMBL" id="KAJ4953576.1"/>
    </source>
</evidence>
<reference evidence="2" key="1">
    <citation type="journal article" date="2023" name="Plant J.">
        <title>The genome of the king protea, Protea cynaroides.</title>
        <authorList>
            <person name="Chang J."/>
            <person name="Duong T.A."/>
            <person name="Schoeman C."/>
            <person name="Ma X."/>
            <person name="Roodt D."/>
            <person name="Barker N."/>
            <person name="Li Z."/>
            <person name="Van de Peer Y."/>
            <person name="Mizrachi E."/>
        </authorList>
    </citation>
    <scope>NUCLEOTIDE SEQUENCE</scope>
    <source>
        <tissue evidence="2">Young leaves</tissue>
    </source>
</reference>
<proteinExistence type="predicted"/>
<gene>
    <name evidence="2" type="ORF">NE237_030408</name>
</gene>
<evidence type="ECO:0000256" key="1">
    <source>
        <dbReference type="SAM" id="MobiDB-lite"/>
    </source>
</evidence>
<protein>
    <submittedName>
        <fullName evidence="2">Uncharacterized protein</fullName>
    </submittedName>
</protein>
<sequence>MTLEASEGKTASNMRMTKMMTGIRSSRKGGGDSGGSMSGNSKSDTVHSSPPSMPSLRLLGREGEIEKVDNQKSSKVEPLKPLVIKELELEVDDGKKKVTIMFGTQTSTAEGFAKVLKKIFCQVSLSQNDVRTRARGDGGL</sequence>
<dbReference type="Proteomes" id="UP001141806">
    <property type="component" value="Unassembled WGS sequence"/>
</dbReference>
<dbReference type="AlphaFoldDB" id="A0A9Q0GV11"/>
<dbReference type="EMBL" id="JAMYWD010000012">
    <property type="protein sequence ID" value="KAJ4953576.1"/>
    <property type="molecule type" value="Genomic_DNA"/>
</dbReference>
<organism evidence="2 3">
    <name type="scientific">Protea cynaroides</name>
    <dbReference type="NCBI Taxonomy" id="273540"/>
    <lineage>
        <taxon>Eukaryota</taxon>
        <taxon>Viridiplantae</taxon>
        <taxon>Streptophyta</taxon>
        <taxon>Embryophyta</taxon>
        <taxon>Tracheophyta</taxon>
        <taxon>Spermatophyta</taxon>
        <taxon>Magnoliopsida</taxon>
        <taxon>Proteales</taxon>
        <taxon>Proteaceae</taxon>
        <taxon>Protea</taxon>
    </lineage>
</organism>
<feature type="region of interest" description="Disordered" evidence="1">
    <location>
        <begin position="1"/>
        <end position="75"/>
    </location>
</feature>
<name>A0A9Q0GV11_9MAGN</name>
<comment type="caution">
    <text evidence="2">The sequence shown here is derived from an EMBL/GenBank/DDBJ whole genome shotgun (WGS) entry which is preliminary data.</text>
</comment>